<dbReference type="PANTHER" id="PTHR48016:SF32">
    <property type="entry name" value="MITOGEN-ACTIVATED PROTEIN KINASE KINASE KINASE 4"/>
    <property type="match status" value="1"/>
</dbReference>
<name>A0A4S4MY13_9APHY</name>
<dbReference type="GO" id="GO:0004674">
    <property type="term" value="F:protein serine/threonine kinase activity"/>
    <property type="evidence" value="ECO:0007669"/>
    <property type="project" value="UniProtKB-KW"/>
</dbReference>
<protein>
    <recommendedName>
        <fullName evidence="9">Protein kinase domain-containing protein</fullName>
    </recommendedName>
</protein>
<keyword evidence="2" id="KW-0723">Serine/threonine-protein kinase</keyword>
<dbReference type="Pfam" id="PF19431">
    <property type="entry name" value="MEKK4_N"/>
    <property type="match status" value="1"/>
</dbReference>
<dbReference type="SMART" id="SM00220">
    <property type="entry name" value="S_TKc"/>
    <property type="match status" value="1"/>
</dbReference>
<proteinExistence type="inferred from homology"/>
<keyword evidence="6 7" id="KW-0067">ATP-binding</keyword>
<feature type="compositionally biased region" description="Low complexity" evidence="8">
    <location>
        <begin position="27"/>
        <end position="51"/>
    </location>
</feature>
<dbReference type="Proteomes" id="UP000308730">
    <property type="component" value="Unassembled WGS sequence"/>
</dbReference>
<dbReference type="GO" id="GO:0038066">
    <property type="term" value="P:p38MAPK cascade"/>
    <property type="evidence" value="ECO:0007669"/>
    <property type="project" value="TreeGrafter"/>
</dbReference>
<dbReference type="InterPro" id="IPR000719">
    <property type="entry name" value="Prot_kinase_dom"/>
</dbReference>
<comment type="similarity">
    <text evidence="1">Belongs to the protein kinase superfamily. STE Ser/Thr protein kinase family. MAP kinase kinase kinase subfamily.</text>
</comment>
<evidence type="ECO:0000313" key="11">
    <source>
        <dbReference type="Proteomes" id="UP000308730"/>
    </source>
</evidence>
<dbReference type="Pfam" id="PF00069">
    <property type="entry name" value="Pkinase"/>
    <property type="match status" value="1"/>
</dbReference>
<keyword evidence="4 7" id="KW-0547">Nucleotide-binding</keyword>
<comment type="caution">
    <text evidence="10">The sequence shown here is derived from an EMBL/GenBank/DDBJ whole genome shotgun (WGS) entry which is preliminary data.</text>
</comment>
<organism evidence="10 11">
    <name type="scientific">Antrodiella citrinella</name>
    <dbReference type="NCBI Taxonomy" id="2447956"/>
    <lineage>
        <taxon>Eukaryota</taxon>
        <taxon>Fungi</taxon>
        <taxon>Dikarya</taxon>
        <taxon>Basidiomycota</taxon>
        <taxon>Agaricomycotina</taxon>
        <taxon>Agaricomycetes</taxon>
        <taxon>Polyporales</taxon>
        <taxon>Steccherinaceae</taxon>
        <taxon>Antrodiella</taxon>
    </lineage>
</organism>
<feature type="domain" description="Protein kinase" evidence="9">
    <location>
        <begin position="1003"/>
        <end position="1149"/>
    </location>
</feature>
<dbReference type="InterPro" id="IPR017441">
    <property type="entry name" value="Protein_kinase_ATP_BS"/>
</dbReference>
<feature type="binding site" evidence="7">
    <location>
        <position position="1032"/>
    </location>
    <ligand>
        <name>ATP</name>
        <dbReference type="ChEBI" id="CHEBI:30616"/>
    </ligand>
</feature>
<dbReference type="AlphaFoldDB" id="A0A4S4MY13"/>
<evidence type="ECO:0000313" key="10">
    <source>
        <dbReference type="EMBL" id="THH30517.1"/>
    </source>
</evidence>
<sequence>MTRHTRMLYPHQNHEAESDVEDKTNHSRTSSVAGSNASSSTTHTSPPKSGPKLYSPDSKIDSNNSRTYDQFVRRLQYLLDGADSDEEGAQGLSNDVEGLDRRDALMPDSAPAEPQTTQERERLEWQAMLASVLAGDILRAEKGRIAVALKSFKDRESTLSADLWLGIQAKLHGMTEAVERKRIDERRLRTVDAACKEVLEFYVTEPSPTFVGTATDNALSQVKHVLHRLDIAYSLYPSLRAFHMDYTAASTIQFQRHCDALNTWCTVLTSLRQNIHLLRKWTGNENLDVLSPTVFPATRSSGEGDGGTPFVERLLKEESVQRHFEKGSMTTIHALVGTTRAAHVNLGSVFEYLNLPLFEEELVPLITFLTSLAQAVLRVQLAYAQKLRNPDILILDQMMEDLKVKIGFACALKRQYEAFLIPDPGGHWMLPPCISDDYDSVILQSLTFFFKLVYWKLKSGLRSIYYKETDTIEAQWATFSDVSSSVPGGPSLVAEELSSLTTKLIGHITNYFDTQVLLPLLSAEQKRKLRDAGLPAQETMAQTAFEVHMDSTSSDKPISDDQLLNWYAKILEGVKHRYRKLQRLSRVLNRRFSNSAEYDIKNVPIDYLISALVDADHCLVYTSVWEEDGTFIIVHPSLRGRPGTIQRILMEAFHVTEADEDMWLMDTGNSDPDSNEEASYVLVLSQTSQFVWNGPVLMLDIPKFDLKLSENRIRLIADGPLHRLTLAKTHFTESLLACPLFDEQIPCPCLVESRAHLPFVNHELKKMNRATAHLAESVINSVLHVRDALRQTKGYQELLQNWFRFASEHGKHSQKHMNSSSLDRFGRLLLRLDISWVTFICDDCAPNEHQTFRWAVAALEFTLHRTQASNVYTVSNNQFNMLRQKVATCMTLITSQFDLLEGGHAMSETKRGKKRREEILRQIVPAVVQVEALLEEDTGPSFTDPAVRVFWNRTRQAVRELEILRARVGTEQNTVGKVLDEERLVDRSLLLLAGSRANITIRWQQGRFIGAGSFGSVYLAVNLDSGSLMAAKEIKFQALTGLSSIYTQIKEELAVMELLHHPNVVEFYGIEVHRDKVFIFEEYCQCGSLASLLETGRIEDENITQVYTMQLLEGLVYLHSEGVLHRDIKPSSECYSRYFSMIVCSSHSC</sequence>
<accession>A0A4S4MY13</accession>
<keyword evidence="5" id="KW-0418">Kinase</keyword>
<dbReference type="InterPro" id="IPR011009">
    <property type="entry name" value="Kinase-like_dom_sf"/>
</dbReference>
<dbReference type="GO" id="GO:0005524">
    <property type="term" value="F:ATP binding"/>
    <property type="evidence" value="ECO:0007669"/>
    <property type="project" value="UniProtKB-UniRule"/>
</dbReference>
<dbReference type="PROSITE" id="PS50011">
    <property type="entry name" value="PROTEIN_KINASE_DOM"/>
    <property type="match status" value="1"/>
</dbReference>
<dbReference type="InterPro" id="IPR050538">
    <property type="entry name" value="MAP_kinase_kinase_kinase"/>
</dbReference>
<evidence type="ECO:0000256" key="8">
    <source>
        <dbReference type="SAM" id="MobiDB-lite"/>
    </source>
</evidence>
<dbReference type="InterPro" id="IPR045801">
    <property type="entry name" value="MEKK4_N"/>
</dbReference>
<keyword evidence="3" id="KW-0808">Transferase</keyword>
<evidence type="ECO:0000256" key="2">
    <source>
        <dbReference type="ARBA" id="ARBA00022527"/>
    </source>
</evidence>
<dbReference type="PANTHER" id="PTHR48016">
    <property type="entry name" value="MAP KINASE KINASE KINASE SSK2-RELATED-RELATED"/>
    <property type="match status" value="1"/>
</dbReference>
<evidence type="ECO:0000256" key="4">
    <source>
        <dbReference type="ARBA" id="ARBA00022741"/>
    </source>
</evidence>
<keyword evidence="11" id="KW-1185">Reference proteome</keyword>
<reference evidence="10 11" key="1">
    <citation type="submission" date="2019-02" db="EMBL/GenBank/DDBJ databases">
        <title>Genome sequencing of the rare red list fungi Antrodiella citrinella (Flaviporus citrinellus).</title>
        <authorList>
            <person name="Buettner E."/>
            <person name="Kellner H."/>
        </authorList>
    </citation>
    <scope>NUCLEOTIDE SEQUENCE [LARGE SCALE GENOMIC DNA]</scope>
    <source>
        <strain evidence="10 11">DSM 108506</strain>
    </source>
</reference>
<evidence type="ECO:0000256" key="6">
    <source>
        <dbReference type="ARBA" id="ARBA00022840"/>
    </source>
</evidence>
<dbReference type="PROSITE" id="PS00107">
    <property type="entry name" value="PROTEIN_KINASE_ATP"/>
    <property type="match status" value="1"/>
</dbReference>
<evidence type="ECO:0000259" key="9">
    <source>
        <dbReference type="PROSITE" id="PS50011"/>
    </source>
</evidence>
<feature type="region of interest" description="Disordered" evidence="8">
    <location>
        <begin position="1"/>
        <end position="66"/>
    </location>
</feature>
<evidence type="ECO:0000256" key="3">
    <source>
        <dbReference type="ARBA" id="ARBA00022679"/>
    </source>
</evidence>
<evidence type="ECO:0000256" key="7">
    <source>
        <dbReference type="PROSITE-ProRule" id="PRU10141"/>
    </source>
</evidence>
<evidence type="ECO:0000256" key="5">
    <source>
        <dbReference type="ARBA" id="ARBA00022777"/>
    </source>
</evidence>
<dbReference type="EMBL" id="SGPM01000078">
    <property type="protein sequence ID" value="THH30517.1"/>
    <property type="molecule type" value="Genomic_DNA"/>
</dbReference>
<gene>
    <name evidence="10" type="ORF">EUX98_g3681</name>
</gene>
<dbReference type="SUPFAM" id="SSF56112">
    <property type="entry name" value="Protein kinase-like (PK-like)"/>
    <property type="match status" value="1"/>
</dbReference>
<evidence type="ECO:0000256" key="1">
    <source>
        <dbReference type="ARBA" id="ARBA00006529"/>
    </source>
</evidence>
<dbReference type="OrthoDB" id="1043025at2759"/>
<dbReference type="Gene3D" id="1.10.510.10">
    <property type="entry name" value="Transferase(Phosphotransferase) domain 1"/>
    <property type="match status" value="1"/>
</dbReference>
<feature type="compositionally biased region" description="Basic and acidic residues" evidence="8">
    <location>
        <begin position="12"/>
        <end position="25"/>
    </location>
</feature>